<proteinExistence type="predicted"/>
<feature type="coiled-coil region" evidence="1">
    <location>
        <begin position="169"/>
        <end position="239"/>
    </location>
</feature>
<dbReference type="EMBL" id="CAXDID020000138">
    <property type="protein sequence ID" value="CAL6038080.1"/>
    <property type="molecule type" value="Genomic_DNA"/>
</dbReference>
<keyword evidence="4" id="KW-1185">Reference proteome</keyword>
<name>A0AA86QH36_9EUKA</name>
<gene>
    <name evidence="3" type="ORF">HINF_LOCUS37198</name>
    <name evidence="2" type="ORF">HINF_LOCUS39160</name>
</gene>
<evidence type="ECO:0000313" key="4">
    <source>
        <dbReference type="Proteomes" id="UP001642409"/>
    </source>
</evidence>
<reference evidence="3 4" key="2">
    <citation type="submission" date="2024-07" db="EMBL/GenBank/DDBJ databases">
        <authorList>
            <person name="Akdeniz Z."/>
        </authorList>
    </citation>
    <scope>NUCLEOTIDE SEQUENCE [LARGE SCALE GENOMIC DNA]</scope>
</reference>
<evidence type="ECO:0000256" key="1">
    <source>
        <dbReference type="SAM" id="Coils"/>
    </source>
</evidence>
<evidence type="ECO:0000313" key="3">
    <source>
        <dbReference type="EMBL" id="CAL6038080.1"/>
    </source>
</evidence>
<keyword evidence="1" id="KW-0175">Coiled coil</keyword>
<dbReference type="EMBL" id="CATOUU010000824">
    <property type="protein sequence ID" value="CAI9951515.1"/>
    <property type="molecule type" value="Genomic_DNA"/>
</dbReference>
<organism evidence="2">
    <name type="scientific">Hexamita inflata</name>
    <dbReference type="NCBI Taxonomy" id="28002"/>
    <lineage>
        <taxon>Eukaryota</taxon>
        <taxon>Metamonada</taxon>
        <taxon>Diplomonadida</taxon>
        <taxon>Hexamitidae</taxon>
        <taxon>Hexamitinae</taxon>
        <taxon>Hexamita</taxon>
    </lineage>
</organism>
<reference evidence="2" key="1">
    <citation type="submission" date="2023-06" db="EMBL/GenBank/DDBJ databases">
        <authorList>
            <person name="Kurt Z."/>
        </authorList>
    </citation>
    <scope>NUCLEOTIDE SEQUENCE</scope>
</reference>
<sequence>MNGILQTFNEINERFQLQFQEFTQQNIEELLQDGYIIGRFLLAIQEHTDYESNQLLHLKPRPLIFKMNYQIINQYIKQVGIHQEFNGDFIQVNGLSQQDFELLNQIFDEIYQPQQLQLSGSITQSSDNYKPMIHYITSVLDTFQTPSEEVLQNFSQKDQQQLIIFPHQLQEINNTLLLAQNEIIRLNELLAGQKALNEALSQQMNEMESISKLCKNEQMKELMKRVVKAETEKNDAIVRLKLRIKGMYK</sequence>
<protein>
    <submittedName>
        <fullName evidence="3">Hypothetical_protein</fullName>
    </submittedName>
</protein>
<dbReference type="AlphaFoldDB" id="A0AA86QH36"/>
<accession>A0AA86QH36</accession>
<comment type="caution">
    <text evidence="2">The sequence shown here is derived from an EMBL/GenBank/DDBJ whole genome shotgun (WGS) entry which is preliminary data.</text>
</comment>
<dbReference type="Proteomes" id="UP001642409">
    <property type="component" value="Unassembled WGS sequence"/>
</dbReference>
<evidence type="ECO:0000313" key="2">
    <source>
        <dbReference type="EMBL" id="CAI9951515.1"/>
    </source>
</evidence>